<dbReference type="OrthoDB" id="8198236at2"/>
<reference evidence="2 3" key="1">
    <citation type="submission" date="2019-02" db="EMBL/GenBank/DDBJ databases">
        <title>Deep-cultivation of Planctomycetes and their phenomic and genomic characterization uncovers novel biology.</title>
        <authorList>
            <person name="Wiegand S."/>
            <person name="Jogler M."/>
            <person name="Boedeker C."/>
            <person name="Pinto D."/>
            <person name="Vollmers J."/>
            <person name="Rivas-Marin E."/>
            <person name="Kohn T."/>
            <person name="Peeters S.H."/>
            <person name="Heuer A."/>
            <person name="Rast P."/>
            <person name="Oberbeckmann S."/>
            <person name="Bunk B."/>
            <person name="Jeske O."/>
            <person name="Meyerdierks A."/>
            <person name="Storesund J.E."/>
            <person name="Kallscheuer N."/>
            <person name="Luecker S."/>
            <person name="Lage O.M."/>
            <person name="Pohl T."/>
            <person name="Merkel B.J."/>
            <person name="Hornburger P."/>
            <person name="Mueller R.-W."/>
            <person name="Bruemmer F."/>
            <person name="Labrenz M."/>
            <person name="Spormann A.M."/>
            <person name="Op Den Camp H."/>
            <person name="Overmann J."/>
            <person name="Amann R."/>
            <person name="Jetten M.S.M."/>
            <person name="Mascher T."/>
            <person name="Medema M.H."/>
            <person name="Devos D.P."/>
            <person name="Kaster A.-K."/>
            <person name="Ovreas L."/>
            <person name="Rohde M."/>
            <person name="Galperin M.Y."/>
            <person name="Jogler C."/>
        </authorList>
    </citation>
    <scope>NUCLEOTIDE SEQUENCE [LARGE SCALE GENOMIC DNA]</scope>
    <source>
        <strain evidence="2 3">Pla108</strain>
    </source>
</reference>
<dbReference type="AlphaFoldDB" id="A0A5C6A111"/>
<keyword evidence="1" id="KW-0812">Transmembrane</keyword>
<feature type="transmembrane region" description="Helical" evidence="1">
    <location>
        <begin position="397"/>
        <end position="419"/>
    </location>
</feature>
<dbReference type="EMBL" id="SJPR01000009">
    <property type="protein sequence ID" value="TWT92931.1"/>
    <property type="molecule type" value="Genomic_DNA"/>
</dbReference>
<keyword evidence="1" id="KW-0472">Membrane</keyword>
<accession>A0A5C6A111</accession>
<evidence type="ECO:0000313" key="3">
    <source>
        <dbReference type="Proteomes" id="UP000317421"/>
    </source>
</evidence>
<proteinExistence type="predicted"/>
<keyword evidence="3" id="KW-1185">Reference proteome</keyword>
<dbReference type="Proteomes" id="UP000317421">
    <property type="component" value="Unassembled WGS sequence"/>
</dbReference>
<keyword evidence="1" id="KW-1133">Transmembrane helix</keyword>
<organism evidence="2 3">
    <name type="scientific">Botrimarina colliarenosi</name>
    <dbReference type="NCBI Taxonomy" id="2528001"/>
    <lineage>
        <taxon>Bacteria</taxon>
        <taxon>Pseudomonadati</taxon>
        <taxon>Planctomycetota</taxon>
        <taxon>Planctomycetia</taxon>
        <taxon>Pirellulales</taxon>
        <taxon>Lacipirellulaceae</taxon>
        <taxon>Botrimarina</taxon>
    </lineage>
</organism>
<evidence type="ECO:0000313" key="2">
    <source>
        <dbReference type="EMBL" id="TWT92931.1"/>
    </source>
</evidence>
<protein>
    <recommendedName>
        <fullName evidence="4">Peptidase M10 metallopeptidase domain-containing protein</fullName>
    </recommendedName>
</protein>
<sequence>MRRTTTLLLVLSVLAGERAVAVSIVLDYALDAHNENWFDPSTPDGRARRLAVNAAADLLSVIITNDDWAPLSNFRESITFTDIAAATIRDLDGGTLIGTPESDGRGYSYSSSTNDVDTTNRGSVDANEYVIYVGAFAFDSAATANAKAGWDSNDRRNAAGDEFNTWGGRVYFNTAYNWYAGQNPGANPVDSYGIQDPDKTPTADSSADNWEWSAADAAWKGFDLASVDPSAGSARDLYGTALHELMHALGATSTVIEDYVGVNLAGDFVGTALTAEHGGPVPGDGGHFAEDTQSVVWASEGVVSETLLDPNSRLGVRKHLTRLDAALLTDLGYQVEGAYPDGFLHGDYNDDGLVNAADYTVWRDAEAGSTTLANDPSFTEINLDDLLAWQDRYGHSAIALTVPVPSGALIALPPLAALIRRRRFDGNKACH</sequence>
<gene>
    <name evidence="2" type="ORF">Pla108_40710</name>
</gene>
<name>A0A5C6A111_9BACT</name>
<dbReference type="RefSeq" id="WP_146446740.1">
    <property type="nucleotide sequence ID" value="NZ_SJPR01000009.1"/>
</dbReference>
<evidence type="ECO:0000256" key="1">
    <source>
        <dbReference type="SAM" id="Phobius"/>
    </source>
</evidence>
<comment type="caution">
    <text evidence="2">The sequence shown here is derived from an EMBL/GenBank/DDBJ whole genome shotgun (WGS) entry which is preliminary data.</text>
</comment>
<evidence type="ECO:0008006" key="4">
    <source>
        <dbReference type="Google" id="ProtNLM"/>
    </source>
</evidence>